<dbReference type="AlphaFoldDB" id="A0A3M0JC34"/>
<dbReference type="EMBL" id="QRBI01000152">
    <property type="protein sequence ID" value="RMB98661.1"/>
    <property type="molecule type" value="Genomic_DNA"/>
</dbReference>
<dbReference type="OrthoDB" id="10439390at2759"/>
<accession>A0A3M0JC34</accession>
<comment type="caution">
    <text evidence="1">The sequence shown here is derived from an EMBL/GenBank/DDBJ whole genome shotgun (WGS) entry which is preliminary data.</text>
</comment>
<evidence type="ECO:0000313" key="2">
    <source>
        <dbReference type="Proteomes" id="UP000269221"/>
    </source>
</evidence>
<name>A0A3M0JC34_HIRRU</name>
<gene>
    <name evidence="1" type="ORF">DUI87_24879</name>
</gene>
<dbReference type="Proteomes" id="UP000269221">
    <property type="component" value="Unassembled WGS sequence"/>
</dbReference>
<organism evidence="1 2">
    <name type="scientific">Hirundo rustica rustica</name>
    <dbReference type="NCBI Taxonomy" id="333673"/>
    <lineage>
        <taxon>Eukaryota</taxon>
        <taxon>Metazoa</taxon>
        <taxon>Chordata</taxon>
        <taxon>Craniata</taxon>
        <taxon>Vertebrata</taxon>
        <taxon>Euteleostomi</taxon>
        <taxon>Archelosauria</taxon>
        <taxon>Archosauria</taxon>
        <taxon>Dinosauria</taxon>
        <taxon>Saurischia</taxon>
        <taxon>Theropoda</taxon>
        <taxon>Coelurosauria</taxon>
        <taxon>Aves</taxon>
        <taxon>Neognathae</taxon>
        <taxon>Neoaves</taxon>
        <taxon>Telluraves</taxon>
        <taxon>Australaves</taxon>
        <taxon>Passeriformes</taxon>
        <taxon>Sylvioidea</taxon>
        <taxon>Hirundinidae</taxon>
        <taxon>Hirundo</taxon>
    </lineage>
</organism>
<keyword evidence="2" id="KW-1185">Reference proteome</keyword>
<evidence type="ECO:0000313" key="1">
    <source>
        <dbReference type="EMBL" id="RMB98661.1"/>
    </source>
</evidence>
<reference evidence="1 2" key="1">
    <citation type="submission" date="2018-07" db="EMBL/GenBank/DDBJ databases">
        <title>A high quality draft genome assembly of the barn swallow (H. rustica rustica).</title>
        <authorList>
            <person name="Formenti G."/>
            <person name="Chiara M."/>
            <person name="Poveda L."/>
            <person name="Francoijs K.-J."/>
            <person name="Bonisoli-Alquati A."/>
            <person name="Canova L."/>
            <person name="Gianfranceschi L."/>
            <person name="Horner D.S."/>
            <person name="Saino N."/>
        </authorList>
    </citation>
    <scope>NUCLEOTIDE SEQUENCE [LARGE SCALE GENOMIC DNA]</scope>
    <source>
        <strain evidence="1">Chelidonia</strain>
        <tissue evidence="1">Blood</tissue>
    </source>
</reference>
<protein>
    <submittedName>
        <fullName evidence="1">Uncharacterized protein</fullName>
    </submittedName>
</protein>
<proteinExistence type="predicted"/>
<sequence>MSATAQLAMARLSKAADAILVSVFNILYRFSAKVLPGFQVLWWLWPGEVDKAFTGTDSAETMESLARVAPVKLGLIDSVALGDDNFSSFNKVN</sequence>